<evidence type="ECO:0000313" key="2">
    <source>
        <dbReference type="EMBL" id="TMQ73387.1"/>
    </source>
</evidence>
<dbReference type="InterPro" id="IPR043128">
    <property type="entry name" value="Rev_trsase/Diguanyl_cyclase"/>
</dbReference>
<dbReference type="FunFam" id="3.30.70.270:FF:000001">
    <property type="entry name" value="Diguanylate cyclase domain protein"/>
    <property type="match status" value="1"/>
</dbReference>
<sequence>MKREDIGFRELLERVLPLQELPPAERLQVQRALNSGIESELERAAYLTIETLEGSGALRRLPPPGNGGGAIRFQPRDAFQIITLHLPGRVADDGVTAYPRSALPARAVAHLDQLRPLLRFDDPVLVGDPREGSGRAGLIGRLEVAGRDLLGESAVAFHPSSEAPERPEAAPALDAALAAEAIARPAAILYCADAWGSRRLEAEARRRGLRSLVVAGVVSSEGVPLGHLEVSSPRPAAYRPDDLARVGLLADYCGSVVERAARIEKLVFVDPLTKVYNRSYFDLQAKNELARAQRDQGSVALCIADIDDFKAFNTAFGYEAGNRVLVDVAHALRSGVRPFDTVARWGGEEFAVLLTTPVHADDARAVSERLRVAVERTPLELEGLDRQTHRVTVTVSIGVALFPDHAQNAQDLWSAANRALLAAKADSKNRVVFGDGREPRA</sequence>
<dbReference type="CDD" id="cd01949">
    <property type="entry name" value="GGDEF"/>
    <property type="match status" value="1"/>
</dbReference>
<dbReference type="AlphaFoldDB" id="A0A538UC24"/>
<gene>
    <name evidence="2" type="ORF">E6K81_04800</name>
</gene>
<dbReference type="InterPro" id="IPR050469">
    <property type="entry name" value="Diguanylate_Cyclase"/>
</dbReference>
<dbReference type="EMBL" id="VBPB01000070">
    <property type="protein sequence ID" value="TMQ73387.1"/>
    <property type="molecule type" value="Genomic_DNA"/>
</dbReference>
<dbReference type="Proteomes" id="UP000319771">
    <property type="component" value="Unassembled WGS sequence"/>
</dbReference>
<dbReference type="PANTHER" id="PTHR45138">
    <property type="entry name" value="REGULATORY COMPONENTS OF SENSORY TRANSDUCTION SYSTEM"/>
    <property type="match status" value="1"/>
</dbReference>
<dbReference type="SUPFAM" id="SSF55781">
    <property type="entry name" value="GAF domain-like"/>
    <property type="match status" value="1"/>
</dbReference>
<accession>A0A538UC24</accession>
<dbReference type="InterPro" id="IPR029016">
    <property type="entry name" value="GAF-like_dom_sf"/>
</dbReference>
<comment type="caution">
    <text evidence="2">The sequence shown here is derived from an EMBL/GenBank/DDBJ whole genome shotgun (WGS) entry which is preliminary data.</text>
</comment>
<name>A0A538UC24_UNCEI</name>
<evidence type="ECO:0000313" key="3">
    <source>
        <dbReference type="Proteomes" id="UP000319771"/>
    </source>
</evidence>
<evidence type="ECO:0000259" key="1">
    <source>
        <dbReference type="PROSITE" id="PS50887"/>
    </source>
</evidence>
<dbReference type="GO" id="GO:1902201">
    <property type="term" value="P:negative regulation of bacterial-type flagellum-dependent cell motility"/>
    <property type="evidence" value="ECO:0007669"/>
    <property type="project" value="TreeGrafter"/>
</dbReference>
<protein>
    <submittedName>
        <fullName evidence="2">GGDEF domain-containing protein</fullName>
    </submittedName>
</protein>
<reference evidence="2 3" key="1">
    <citation type="journal article" date="2019" name="Nat. Microbiol.">
        <title>Mediterranean grassland soil C-N compound turnover is dependent on rainfall and depth, and is mediated by genomically divergent microorganisms.</title>
        <authorList>
            <person name="Diamond S."/>
            <person name="Andeer P.F."/>
            <person name="Li Z."/>
            <person name="Crits-Christoph A."/>
            <person name="Burstein D."/>
            <person name="Anantharaman K."/>
            <person name="Lane K.R."/>
            <person name="Thomas B.C."/>
            <person name="Pan C."/>
            <person name="Northen T.R."/>
            <person name="Banfield J.F."/>
        </authorList>
    </citation>
    <scope>NUCLEOTIDE SEQUENCE [LARGE SCALE GENOMIC DNA]</scope>
    <source>
        <strain evidence="2">WS_11</strain>
    </source>
</reference>
<dbReference type="InterPro" id="IPR000160">
    <property type="entry name" value="GGDEF_dom"/>
</dbReference>
<dbReference type="GO" id="GO:0043709">
    <property type="term" value="P:cell adhesion involved in single-species biofilm formation"/>
    <property type="evidence" value="ECO:0007669"/>
    <property type="project" value="TreeGrafter"/>
</dbReference>
<dbReference type="PANTHER" id="PTHR45138:SF9">
    <property type="entry name" value="DIGUANYLATE CYCLASE DGCM-RELATED"/>
    <property type="match status" value="1"/>
</dbReference>
<dbReference type="PROSITE" id="PS50887">
    <property type="entry name" value="GGDEF"/>
    <property type="match status" value="1"/>
</dbReference>
<dbReference type="SMART" id="SM00267">
    <property type="entry name" value="GGDEF"/>
    <property type="match status" value="1"/>
</dbReference>
<dbReference type="InterPro" id="IPR029787">
    <property type="entry name" value="Nucleotide_cyclase"/>
</dbReference>
<feature type="domain" description="GGDEF" evidence="1">
    <location>
        <begin position="297"/>
        <end position="436"/>
    </location>
</feature>
<dbReference type="GO" id="GO:0052621">
    <property type="term" value="F:diguanylate cyclase activity"/>
    <property type="evidence" value="ECO:0007669"/>
    <property type="project" value="TreeGrafter"/>
</dbReference>
<dbReference type="NCBIfam" id="TIGR00254">
    <property type="entry name" value="GGDEF"/>
    <property type="match status" value="1"/>
</dbReference>
<dbReference type="SUPFAM" id="SSF55073">
    <property type="entry name" value="Nucleotide cyclase"/>
    <property type="match status" value="1"/>
</dbReference>
<dbReference type="Gene3D" id="3.30.70.270">
    <property type="match status" value="1"/>
</dbReference>
<organism evidence="2 3">
    <name type="scientific">Eiseniibacteriota bacterium</name>
    <dbReference type="NCBI Taxonomy" id="2212470"/>
    <lineage>
        <taxon>Bacteria</taxon>
        <taxon>Candidatus Eiseniibacteriota</taxon>
    </lineage>
</organism>
<dbReference type="GO" id="GO:0005886">
    <property type="term" value="C:plasma membrane"/>
    <property type="evidence" value="ECO:0007669"/>
    <property type="project" value="TreeGrafter"/>
</dbReference>
<proteinExistence type="predicted"/>
<dbReference type="Gene3D" id="3.30.450.40">
    <property type="match status" value="1"/>
</dbReference>
<dbReference type="Pfam" id="PF00990">
    <property type="entry name" value="GGDEF"/>
    <property type="match status" value="1"/>
</dbReference>